<comment type="caution">
    <text evidence="2">The sequence shown here is derived from an EMBL/GenBank/DDBJ whole genome shotgun (WGS) entry which is preliminary data.</text>
</comment>
<gene>
    <name evidence="2" type="ORF">V1286_001559</name>
</gene>
<evidence type="ECO:0000256" key="1">
    <source>
        <dbReference type="SAM" id="Phobius"/>
    </source>
</evidence>
<accession>A0ABU8B6D5</accession>
<name>A0ABU8B6D5_9BRAD</name>
<sequence>MIVEKYKTLLGYAFCAALPPLVSIAAVSFLLHAAVAMTT</sequence>
<feature type="transmembrane region" description="Helical" evidence="1">
    <location>
        <begin position="12"/>
        <end position="35"/>
    </location>
</feature>
<keyword evidence="1" id="KW-0812">Transmembrane</keyword>
<evidence type="ECO:0000313" key="3">
    <source>
        <dbReference type="Proteomes" id="UP001364224"/>
    </source>
</evidence>
<dbReference type="EMBL" id="JAZHRV010000001">
    <property type="protein sequence ID" value="MEH2554030.1"/>
    <property type="molecule type" value="Genomic_DNA"/>
</dbReference>
<keyword evidence="1" id="KW-1133">Transmembrane helix</keyword>
<keyword evidence="1" id="KW-0472">Membrane</keyword>
<reference evidence="2 3" key="1">
    <citation type="submission" date="2024-02" db="EMBL/GenBank/DDBJ databases">
        <title>Adaptive strategies in a cosmopolitan and abundant soil bacterium.</title>
        <authorList>
            <person name="Carini P."/>
        </authorList>
    </citation>
    <scope>NUCLEOTIDE SEQUENCE [LARGE SCALE GENOMIC DNA]</scope>
    <source>
        <strain evidence="2 3">AZCC 1608</strain>
    </source>
</reference>
<dbReference type="Proteomes" id="UP001364224">
    <property type="component" value="Unassembled WGS sequence"/>
</dbReference>
<protein>
    <submittedName>
        <fullName evidence="2">Uncharacterized protein</fullName>
    </submittedName>
</protein>
<organism evidence="2 3">
    <name type="scientific">Bradyrhizobium algeriense</name>
    <dbReference type="NCBI Taxonomy" id="634784"/>
    <lineage>
        <taxon>Bacteria</taxon>
        <taxon>Pseudomonadati</taxon>
        <taxon>Pseudomonadota</taxon>
        <taxon>Alphaproteobacteria</taxon>
        <taxon>Hyphomicrobiales</taxon>
        <taxon>Nitrobacteraceae</taxon>
        <taxon>Bradyrhizobium</taxon>
    </lineage>
</organism>
<keyword evidence="3" id="KW-1185">Reference proteome</keyword>
<proteinExistence type="predicted"/>
<evidence type="ECO:0000313" key="2">
    <source>
        <dbReference type="EMBL" id="MEH2554030.1"/>
    </source>
</evidence>